<dbReference type="InterPro" id="IPR016166">
    <property type="entry name" value="FAD-bd_PCMH"/>
</dbReference>
<dbReference type="Proteomes" id="UP000192319">
    <property type="component" value="Unassembled WGS sequence"/>
</dbReference>
<reference evidence="8 9" key="1">
    <citation type="submission" date="2017-02" db="EMBL/GenBank/DDBJ databases">
        <title>The new phylogeny of genus Mycobacterium.</title>
        <authorList>
            <person name="Tortoli E."/>
            <person name="Trovato A."/>
            <person name="Cirillo D.M."/>
        </authorList>
    </citation>
    <scope>NUCLEOTIDE SEQUENCE [LARGE SCALE GENOMIC DNA]</scope>
    <source>
        <strain evidence="8 9">DSM 45230</strain>
    </source>
</reference>
<dbReference type="Pfam" id="PF08031">
    <property type="entry name" value="BBE"/>
    <property type="match status" value="1"/>
</dbReference>
<dbReference type="Gene3D" id="3.30.43.10">
    <property type="entry name" value="Uridine Diphospho-n-acetylenolpyruvylglucosamine Reductase, domain 2"/>
    <property type="match status" value="1"/>
</dbReference>
<organism evidence="7 10">
    <name type="scientific">Mycobacterium alsense</name>
    <dbReference type="NCBI Taxonomy" id="324058"/>
    <lineage>
        <taxon>Bacteria</taxon>
        <taxon>Bacillati</taxon>
        <taxon>Actinomycetota</taxon>
        <taxon>Actinomycetes</taxon>
        <taxon>Mycobacteriales</taxon>
        <taxon>Mycobacteriaceae</taxon>
        <taxon>Mycobacterium</taxon>
    </lineage>
</organism>
<dbReference type="GO" id="GO:0071949">
    <property type="term" value="F:FAD binding"/>
    <property type="evidence" value="ECO:0007669"/>
    <property type="project" value="InterPro"/>
</dbReference>
<evidence type="ECO:0000256" key="3">
    <source>
        <dbReference type="ARBA" id="ARBA00022630"/>
    </source>
</evidence>
<dbReference type="InterPro" id="IPR016164">
    <property type="entry name" value="FAD-linked_Oxase-like_C"/>
</dbReference>
<keyword evidence="3" id="KW-0285">Flavoprotein</keyword>
<dbReference type="EMBL" id="MVHD01000002">
    <property type="protein sequence ID" value="OQZ93433.1"/>
    <property type="molecule type" value="Genomic_DNA"/>
</dbReference>
<gene>
    <name evidence="8" type="ORF">BST11_02060</name>
    <name evidence="7" type="ORF">H7K38_05375</name>
</gene>
<dbReference type="Gene3D" id="3.30.465.10">
    <property type="match status" value="1"/>
</dbReference>
<dbReference type="Pfam" id="PF01565">
    <property type="entry name" value="FAD_binding_4"/>
    <property type="match status" value="1"/>
</dbReference>
<dbReference type="InterPro" id="IPR006093">
    <property type="entry name" value="Oxy_OxRdtase_FAD_BS"/>
</dbReference>
<dbReference type="InterPro" id="IPR016167">
    <property type="entry name" value="FAD-bd_PCMH_sub1"/>
</dbReference>
<comment type="similarity">
    <text evidence="2">Belongs to the oxygen-dependent FAD-linked oxidoreductase family.</text>
</comment>
<keyword evidence="9" id="KW-1185">Reference proteome</keyword>
<accession>A0AA42BXJ8</accession>
<dbReference type="AlphaFoldDB" id="A0AA42BXJ8"/>
<dbReference type="InterPro" id="IPR012951">
    <property type="entry name" value="BBE"/>
</dbReference>
<evidence type="ECO:0000256" key="1">
    <source>
        <dbReference type="ARBA" id="ARBA00001974"/>
    </source>
</evidence>
<feature type="domain" description="FAD-binding PCMH-type" evidence="6">
    <location>
        <begin position="36"/>
        <end position="207"/>
    </location>
</feature>
<dbReference type="EMBL" id="JACKVH010000012">
    <property type="protein sequence ID" value="MCV7378084.1"/>
    <property type="molecule type" value="Genomic_DNA"/>
</dbReference>
<dbReference type="GO" id="GO:0016491">
    <property type="term" value="F:oxidoreductase activity"/>
    <property type="evidence" value="ECO:0007669"/>
    <property type="project" value="UniProtKB-KW"/>
</dbReference>
<dbReference type="Gene3D" id="3.40.462.20">
    <property type="match status" value="1"/>
</dbReference>
<evidence type="ECO:0000259" key="6">
    <source>
        <dbReference type="PROSITE" id="PS51387"/>
    </source>
</evidence>
<evidence type="ECO:0000313" key="10">
    <source>
        <dbReference type="Proteomes" id="UP001141650"/>
    </source>
</evidence>
<dbReference type="PANTHER" id="PTHR42973">
    <property type="entry name" value="BINDING OXIDOREDUCTASE, PUTATIVE (AFU_ORTHOLOGUE AFUA_1G17690)-RELATED"/>
    <property type="match status" value="1"/>
</dbReference>
<proteinExistence type="inferred from homology"/>
<keyword evidence="4" id="KW-0274">FAD</keyword>
<dbReference type="InterPro" id="IPR006094">
    <property type="entry name" value="Oxid_FAD_bind_N"/>
</dbReference>
<dbReference type="InterPro" id="IPR036318">
    <property type="entry name" value="FAD-bd_PCMH-like_sf"/>
</dbReference>
<dbReference type="Proteomes" id="UP001141650">
    <property type="component" value="Unassembled WGS sequence"/>
</dbReference>
<evidence type="ECO:0000256" key="5">
    <source>
        <dbReference type="ARBA" id="ARBA00023002"/>
    </source>
</evidence>
<dbReference type="SUPFAM" id="SSF55103">
    <property type="entry name" value="FAD-linked oxidases, C-terminal domain"/>
    <property type="match status" value="1"/>
</dbReference>
<reference evidence="7" key="2">
    <citation type="submission" date="2020-07" db="EMBL/GenBank/DDBJ databases">
        <authorList>
            <person name="Pettersson B.M.F."/>
            <person name="Behra P.R.K."/>
            <person name="Ramesh M."/>
            <person name="Das S."/>
            <person name="Dasgupta S."/>
            <person name="Kirsebom L.A."/>
        </authorList>
    </citation>
    <scope>NUCLEOTIDE SEQUENCE</scope>
    <source>
        <strain evidence="7">CCUG 55640</strain>
    </source>
</reference>
<reference evidence="7" key="3">
    <citation type="journal article" date="2022" name="BMC Genomics">
        <title>Comparative genome analysis of mycobacteria focusing on tRNA and non-coding RNA.</title>
        <authorList>
            <person name="Behra P.R.K."/>
            <person name="Pettersson B.M.F."/>
            <person name="Ramesh M."/>
            <person name="Das S."/>
            <person name="Dasgupta S."/>
            <person name="Kirsebom L.A."/>
        </authorList>
    </citation>
    <scope>NUCLEOTIDE SEQUENCE</scope>
    <source>
        <strain evidence="7">CCUG 55640</strain>
    </source>
</reference>
<dbReference type="RefSeq" id="WP_083136349.1">
    <property type="nucleotide sequence ID" value="NZ_JACKVH010000012.1"/>
</dbReference>
<name>A0AA42BXJ8_9MYCO</name>
<comment type="caution">
    <text evidence="7">The sequence shown here is derived from an EMBL/GenBank/DDBJ whole genome shotgun (WGS) entry which is preliminary data.</text>
</comment>
<evidence type="ECO:0000313" key="7">
    <source>
        <dbReference type="EMBL" id="MCV7378084.1"/>
    </source>
</evidence>
<evidence type="ECO:0000313" key="9">
    <source>
        <dbReference type="Proteomes" id="UP000192319"/>
    </source>
</evidence>
<evidence type="ECO:0000256" key="2">
    <source>
        <dbReference type="ARBA" id="ARBA00005466"/>
    </source>
</evidence>
<sequence length="462" mass="49949">MGLATATGQLRGRFGAEAILPDDPGYDEARALHNGMIDKRPAVILRCGSATDVAGALDFARELGLPVAVRGGGHNGPGFGSVEGGLVIDLSLMNRVDVDADRRIARVQGGATWAHVDGATHAHGLATPSGIISSTGVGGLTLGGGHGYLTRKYGLTIDNLLEAEVVLADGRLVSASESEHPDLFWALRGGGGNFGVVTSFTFRLHPVHTVICGPTVWPASATADILKWYRDFLPAQDDDLYGFFASITVPPAPPFPEAFHLQKACAVVWCYGGDPARADEAFAPVRQMQPAFEGLVAAPYPALQSTFDALYPKGLQWYWRGDFFRTVPDGAVDAHARFTEELPTMHSTMHLYPVDGAVHRAGRTDTAWAYRDVNFSQVIAGVDPDPANAEVLRRWTKAYWEATHPYSAGGAYVNFMMDEGQDRVRATYGPNYQRLSEIKAQYDPANLFHINQNIVPARSRET</sequence>
<dbReference type="InterPro" id="IPR016169">
    <property type="entry name" value="FAD-bd_PCMH_sub2"/>
</dbReference>
<dbReference type="PROSITE" id="PS00862">
    <property type="entry name" value="OX2_COVAL_FAD"/>
    <property type="match status" value="1"/>
</dbReference>
<dbReference type="InterPro" id="IPR050416">
    <property type="entry name" value="FAD-linked_Oxidoreductase"/>
</dbReference>
<dbReference type="SUPFAM" id="SSF56176">
    <property type="entry name" value="FAD-binding/transporter-associated domain-like"/>
    <property type="match status" value="1"/>
</dbReference>
<dbReference type="PANTHER" id="PTHR42973:SF39">
    <property type="entry name" value="FAD-BINDING PCMH-TYPE DOMAIN-CONTAINING PROTEIN"/>
    <property type="match status" value="1"/>
</dbReference>
<keyword evidence="5" id="KW-0560">Oxidoreductase</keyword>
<protein>
    <submittedName>
        <fullName evidence="7 8">Oxidoreductase</fullName>
    </submittedName>
</protein>
<comment type="cofactor">
    <cofactor evidence="1">
        <name>FAD</name>
        <dbReference type="ChEBI" id="CHEBI:57692"/>
    </cofactor>
</comment>
<evidence type="ECO:0000313" key="8">
    <source>
        <dbReference type="EMBL" id="OQZ93433.1"/>
    </source>
</evidence>
<dbReference type="PROSITE" id="PS51387">
    <property type="entry name" value="FAD_PCMH"/>
    <property type="match status" value="1"/>
</dbReference>
<evidence type="ECO:0000256" key="4">
    <source>
        <dbReference type="ARBA" id="ARBA00022827"/>
    </source>
</evidence>